<organism evidence="10 11">
    <name type="scientific">Arachis hypogaea</name>
    <name type="common">Peanut</name>
    <dbReference type="NCBI Taxonomy" id="3818"/>
    <lineage>
        <taxon>Eukaryota</taxon>
        <taxon>Viridiplantae</taxon>
        <taxon>Streptophyta</taxon>
        <taxon>Embryophyta</taxon>
        <taxon>Tracheophyta</taxon>
        <taxon>Spermatophyta</taxon>
        <taxon>Magnoliopsida</taxon>
        <taxon>eudicotyledons</taxon>
        <taxon>Gunneridae</taxon>
        <taxon>Pentapetalae</taxon>
        <taxon>rosids</taxon>
        <taxon>fabids</taxon>
        <taxon>Fabales</taxon>
        <taxon>Fabaceae</taxon>
        <taxon>Papilionoideae</taxon>
        <taxon>50 kb inversion clade</taxon>
        <taxon>dalbergioids sensu lato</taxon>
        <taxon>Dalbergieae</taxon>
        <taxon>Pterocarpus clade</taxon>
        <taxon>Arachis</taxon>
    </lineage>
</organism>
<dbReference type="Pfam" id="PF00295">
    <property type="entry name" value="Glyco_hydro_28"/>
    <property type="match status" value="1"/>
</dbReference>
<dbReference type="GO" id="GO:0071555">
    <property type="term" value="P:cell wall organization"/>
    <property type="evidence" value="ECO:0007669"/>
    <property type="project" value="UniProtKB-KW"/>
</dbReference>
<keyword evidence="6 9" id="KW-0326">Glycosidase</keyword>
<evidence type="ECO:0000256" key="9">
    <source>
        <dbReference type="RuleBase" id="RU361169"/>
    </source>
</evidence>
<dbReference type="PROSITE" id="PS00502">
    <property type="entry name" value="POLYGALACTURONASE"/>
    <property type="match status" value="1"/>
</dbReference>
<sequence length="512" mass="55678">MAPHAELAKIGYEIEKLFGRQKSFGSSNNNNLNTSPSATHQNLCQYKFYPAYGSKVVHMHVEDITCNEAASRFIADNRTELHRKGTMVIAKRVGVDVILWLAVACFVVEGDERVRPIAGPDIYEGRNVAKDVLAPGEIINNVMSFGAKPDGKFDCTQAFMDAWRATCKSKVQARVLVPLGRFVVSAMYFAGPCTTPGPVTVQVEGTVVATTDISEYVDGEWLMFQDLSGIKLIGGGTFDGQGKDSWSQTENCETDSDSACVRAPSSIFFSRVNNGIIQNIKTLNPKGFHIFVTNCANIRLRLLKLTAPGTSPNTDGIHISHSINVKISKSNIETGDDCVSMIQGVNNVTIKRLKCGPGHGISIGSLGKYQDELEVRGIRVENCTLVGTTNGLRIKSWPEKYSGLATDISYSDITMENVKNPIIIDQEYQCSPGICKKKPSLVKISNVGFINVKGTTISPIAVDLRCSKQFPCENVQLHNIDLKLLGPILPSGARCANVKPIYGGIQMPPACP</sequence>
<evidence type="ECO:0000256" key="8">
    <source>
        <dbReference type="PROSITE-ProRule" id="PRU10052"/>
    </source>
</evidence>
<keyword evidence="11" id="KW-1185">Reference proteome</keyword>
<comment type="caution">
    <text evidence="10">The sequence shown here is derived from an EMBL/GenBank/DDBJ whole genome shotgun (WGS) entry which is preliminary data.</text>
</comment>
<dbReference type="SUPFAM" id="SSF51126">
    <property type="entry name" value="Pectin lyase-like"/>
    <property type="match status" value="1"/>
</dbReference>
<evidence type="ECO:0000256" key="7">
    <source>
        <dbReference type="ARBA" id="ARBA00023316"/>
    </source>
</evidence>
<dbReference type="GO" id="GO:0005975">
    <property type="term" value="P:carbohydrate metabolic process"/>
    <property type="evidence" value="ECO:0007669"/>
    <property type="project" value="InterPro"/>
</dbReference>
<dbReference type="GO" id="GO:0004650">
    <property type="term" value="F:polygalacturonase activity"/>
    <property type="evidence" value="ECO:0007669"/>
    <property type="project" value="InterPro"/>
</dbReference>
<feature type="active site" evidence="8">
    <location>
        <position position="359"/>
    </location>
</feature>
<keyword evidence="3" id="KW-0134">Cell wall</keyword>
<dbReference type="STRING" id="3818.A0A444WQ01"/>
<dbReference type="InterPro" id="IPR006626">
    <property type="entry name" value="PbH1"/>
</dbReference>
<gene>
    <name evidence="10" type="ORF">Ahy_Scaffold6g108237</name>
</gene>
<dbReference type="AlphaFoldDB" id="A0A444WQ01"/>
<dbReference type="InterPro" id="IPR000743">
    <property type="entry name" value="Glyco_hydro_28"/>
</dbReference>
<dbReference type="InterPro" id="IPR012334">
    <property type="entry name" value="Pectin_lyas_fold"/>
</dbReference>
<dbReference type="SMART" id="SM00710">
    <property type="entry name" value="PbH1"/>
    <property type="match status" value="5"/>
</dbReference>
<keyword evidence="4" id="KW-0964">Secreted</keyword>
<keyword evidence="7" id="KW-0961">Cell wall biogenesis/degradation</keyword>
<proteinExistence type="inferred from homology"/>
<dbReference type="Gene3D" id="2.160.20.10">
    <property type="entry name" value="Single-stranded right-handed beta-helix, Pectin lyase-like"/>
    <property type="match status" value="1"/>
</dbReference>
<keyword evidence="5 9" id="KW-0378">Hydrolase</keyword>
<dbReference type="PANTHER" id="PTHR31375">
    <property type="match status" value="1"/>
</dbReference>
<protein>
    <recommendedName>
        <fullName evidence="12">Exopolygalacturonase</fullName>
    </recommendedName>
</protein>
<reference evidence="10 11" key="1">
    <citation type="submission" date="2019-01" db="EMBL/GenBank/DDBJ databases">
        <title>Sequencing of cultivated peanut Arachis hypogaea provides insights into genome evolution and oil improvement.</title>
        <authorList>
            <person name="Chen X."/>
        </authorList>
    </citation>
    <scope>NUCLEOTIDE SEQUENCE [LARGE SCALE GENOMIC DNA]</scope>
    <source>
        <strain evidence="11">cv. Fuhuasheng</strain>
        <strain evidence="10">GDAAS-fuhuasheng2018</strain>
        <tissue evidence="10">Leaves</tissue>
    </source>
</reference>
<dbReference type="EMBL" id="SDMP01000026">
    <property type="protein sequence ID" value="RYQ79490.1"/>
    <property type="molecule type" value="Genomic_DNA"/>
</dbReference>
<evidence type="ECO:0000256" key="6">
    <source>
        <dbReference type="ARBA" id="ARBA00023295"/>
    </source>
</evidence>
<accession>A0A444WQ01</accession>
<dbReference type="FunFam" id="2.160.20.10:FF:000004">
    <property type="entry name" value="Pectin lyase-like superfamily protein"/>
    <property type="match status" value="1"/>
</dbReference>
<evidence type="ECO:0000256" key="5">
    <source>
        <dbReference type="ARBA" id="ARBA00022801"/>
    </source>
</evidence>
<evidence type="ECO:0000256" key="3">
    <source>
        <dbReference type="ARBA" id="ARBA00022512"/>
    </source>
</evidence>
<comment type="similarity">
    <text evidence="2 9">Belongs to the glycosyl hydrolase 28 family.</text>
</comment>
<dbReference type="InterPro" id="IPR011050">
    <property type="entry name" value="Pectin_lyase_fold/virulence"/>
</dbReference>
<evidence type="ECO:0008006" key="12">
    <source>
        <dbReference type="Google" id="ProtNLM"/>
    </source>
</evidence>
<dbReference type="EMBL" id="SDMP01000026">
    <property type="protein sequence ID" value="RYQ79489.1"/>
    <property type="molecule type" value="Genomic_DNA"/>
</dbReference>
<name>A0A444WQ01_ARAHY</name>
<evidence type="ECO:0000313" key="10">
    <source>
        <dbReference type="EMBL" id="RYQ79489.1"/>
    </source>
</evidence>
<evidence type="ECO:0000256" key="2">
    <source>
        <dbReference type="ARBA" id="ARBA00008834"/>
    </source>
</evidence>
<dbReference type="Proteomes" id="UP000289738">
    <property type="component" value="Unassembled WGS sequence"/>
</dbReference>
<evidence type="ECO:0000256" key="1">
    <source>
        <dbReference type="ARBA" id="ARBA00004191"/>
    </source>
</evidence>
<evidence type="ECO:0000313" key="11">
    <source>
        <dbReference type="Proteomes" id="UP000289738"/>
    </source>
</evidence>
<evidence type="ECO:0000256" key="4">
    <source>
        <dbReference type="ARBA" id="ARBA00022525"/>
    </source>
</evidence>
<comment type="subcellular location">
    <subcellularLocation>
        <location evidence="1">Secreted</location>
        <location evidence="1">Cell wall</location>
    </subcellularLocation>
</comment>